<proteinExistence type="predicted"/>
<evidence type="ECO:0000256" key="1">
    <source>
        <dbReference type="SAM" id="MobiDB-lite"/>
    </source>
</evidence>
<dbReference type="GO" id="GO:0005634">
    <property type="term" value="C:nucleus"/>
    <property type="evidence" value="ECO:0007669"/>
    <property type="project" value="TreeGrafter"/>
</dbReference>
<dbReference type="GO" id="GO:0016538">
    <property type="term" value="F:cyclin-dependent protein serine/threonine kinase regulator activity"/>
    <property type="evidence" value="ECO:0007669"/>
    <property type="project" value="TreeGrafter"/>
</dbReference>
<gene>
    <name evidence="3" type="ORF">DFH07DRAFT_906161</name>
</gene>
<comment type="caution">
    <text evidence="3">The sequence shown here is derived from an EMBL/GenBank/DDBJ whole genome shotgun (WGS) entry which is preliminary data.</text>
</comment>
<sequence length="282" mass="30837">MFTSNHSSPVHPASLVDPAAHSPELIQLVEIKLTRPVIEYLVDCVSETVDHALGRASPSYSPARGRLQKFTNFATTIIDRAEVPPATVLVTLVYIARARPHLTIALEEYAFERVFLGALIAAAKYTNDSTLKNVHWALCTGVFGKRDIGRIEREFLAVLDWELGVAEADLLAHHEALMEAVSGVRIEHLAVPVPAPRAAHTHTHAAVPELEPSSPQSSAGSLSPRTPVSHALEPDVPIPMDVESSTPFKVVIEGRKHGRLHALLHAIPLPRHHHHHRVELAT</sequence>
<evidence type="ECO:0000313" key="3">
    <source>
        <dbReference type="EMBL" id="KAJ7731123.1"/>
    </source>
</evidence>
<feature type="compositionally biased region" description="Low complexity" evidence="1">
    <location>
        <begin position="197"/>
        <end position="224"/>
    </location>
</feature>
<dbReference type="InterPro" id="IPR006671">
    <property type="entry name" value="Cyclin_N"/>
</dbReference>
<dbReference type="GO" id="GO:0019901">
    <property type="term" value="F:protein kinase binding"/>
    <property type="evidence" value="ECO:0007669"/>
    <property type="project" value="InterPro"/>
</dbReference>
<name>A0AAD7MSE9_9AGAR</name>
<keyword evidence="4" id="KW-1185">Reference proteome</keyword>
<organism evidence="3 4">
    <name type="scientific">Mycena maculata</name>
    <dbReference type="NCBI Taxonomy" id="230809"/>
    <lineage>
        <taxon>Eukaryota</taxon>
        <taxon>Fungi</taxon>
        <taxon>Dikarya</taxon>
        <taxon>Basidiomycota</taxon>
        <taxon>Agaricomycotina</taxon>
        <taxon>Agaricomycetes</taxon>
        <taxon>Agaricomycetidae</taxon>
        <taxon>Agaricales</taxon>
        <taxon>Marasmiineae</taxon>
        <taxon>Mycenaceae</taxon>
        <taxon>Mycena</taxon>
    </lineage>
</organism>
<dbReference type="CDD" id="cd20557">
    <property type="entry name" value="CYCLIN_ScPCL1-like"/>
    <property type="match status" value="1"/>
</dbReference>
<dbReference type="InterPro" id="IPR036915">
    <property type="entry name" value="Cyclin-like_sf"/>
</dbReference>
<dbReference type="EMBL" id="JARJLG010000185">
    <property type="protein sequence ID" value="KAJ7731123.1"/>
    <property type="molecule type" value="Genomic_DNA"/>
</dbReference>
<dbReference type="AlphaFoldDB" id="A0AAD7MSE9"/>
<accession>A0AAD7MSE9</accession>
<feature type="region of interest" description="Disordered" evidence="1">
    <location>
        <begin position="197"/>
        <end position="239"/>
    </location>
</feature>
<dbReference type="InterPro" id="IPR013922">
    <property type="entry name" value="Cyclin_PHO80-like"/>
</dbReference>
<dbReference type="PANTHER" id="PTHR15615">
    <property type="match status" value="1"/>
</dbReference>
<dbReference type="GO" id="GO:0000307">
    <property type="term" value="C:cyclin-dependent protein kinase holoenzyme complex"/>
    <property type="evidence" value="ECO:0007669"/>
    <property type="project" value="TreeGrafter"/>
</dbReference>
<protein>
    <recommendedName>
        <fullName evidence="2">Cyclin N-terminal domain-containing protein</fullName>
    </recommendedName>
</protein>
<evidence type="ECO:0000259" key="2">
    <source>
        <dbReference type="Pfam" id="PF00134"/>
    </source>
</evidence>
<dbReference type="PANTHER" id="PTHR15615:SF10">
    <property type="entry name" value="PHO85 CYCLIN-2-RELATED"/>
    <property type="match status" value="1"/>
</dbReference>
<feature type="domain" description="Cyclin N-terminal" evidence="2">
    <location>
        <begin position="72"/>
        <end position="163"/>
    </location>
</feature>
<dbReference type="Gene3D" id="1.10.472.10">
    <property type="entry name" value="Cyclin-like"/>
    <property type="match status" value="1"/>
</dbReference>
<evidence type="ECO:0000313" key="4">
    <source>
        <dbReference type="Proteomes" id="UP001215280"/>
    </source>
</evidence>
<reference evidence="3" key="1">
    <citation type="submission" date="2023-03" db="EMBL/GenBank/DDBJ databases">
        <title>Massive genome expansion in bonnet fungi (Mycena s.s.) driven by repeated elements and novel gene families across ecological guilds.</title>
        <authorList>
            <consortium name="Lawrence Berkeley National Laboratory"/>
            <person name="Harder C.B."/>
            <person name="Miyauchi S."/>
            <person name="Viragh M."/>
            <person name="Kuo A."/>
            <person name="Thoen E."/>
            <person name="Andreopoulos B."/>
            <person name="Lu D."/>
            <person name="Skrede I."/>
            <person name="Drula E."/>
            <person name="Henrissat B."/>
            <person name="Morin E."/>
            <person name="Kohler A."/>
            <person name="Barry K."/>
            <person name="LaButti K."/>
            <person name="Morin E."/>
            <person name="Salamov A."/>
            <person name="Lipzen A."/>
            <person name="Mereny Z."/>
            <person name="Hegedus B."/>
            <person name="Baldrian P."/>
            <person name="Stursova M."/>
            <person name="Weitz H."/>
            <person name="Taylor A."/>
            <person name="Grigoriev I.V."/>
            <person name="Nagy L.G."/>
            <person name="Martin F."/>
            <person name="Kauserud H."/>
        </authorList>
    </citation>
    <scope>NUCLEOTIDE SEQUENCE</scope>
    <source>
        <strain evidence="3">CBHHK188m</strain>
    </source>
</reference>
<dbReference type="Pfam" id="PF00134">
    <property type="entry name" value="Cyclin_N"/>
    <property type="match status" value="1"/>
</dbReference>
<dbReference type="Proteomes" id="UP001215280">
    <property type="component" value="Unassembled WGS sequence"/>
</dbReference>
<dbReference type="SUPFAM" id="SSF47954">
    <property type="entry name" value="Cyclin-like"/>
    <property type="match status" value="1"/>
</dbReference>